<dbReference type="Proteomes" id="UP001589692">
    <property type="component" value="Unassembled WGS sequence"/>
</dbReference>
<sequence>MNSKAEWQRIPLIVSFPETAKYTETYGFAGNSGRVNLEGQLLRPAGSPSKTVYVFMHPTSTLQLLPMPTALADAGLHVLCAASRYPKNDTALIMEKVAIDLGKWLDHARGELGYEKVVLVGWSGGGSLSLFYQAQAETPTITHTPAGDEVNLVEASLKPADGVIFIAAHLSRAETLTEWLDPSVLDELDPDVRDPEFDIYSPDCPHQPPYGRDFVERFRAAQIARNRRITRWALDMLAELKRRGGPEQERAFVVHRTMCDVRWFDATVDPNDRPVGRSYMGDPRTVNVGPVGLARFTTLRSWLSQWSYDLSNARGPMNAALIRRSPVLQIENNADEAVPATHNPAIRAALATPDKEYLTIPHATHYYLGQPELLKTCIDRVMDWSRRQGLLA</sequence>
<name>A0ABV6ADQ0_9HYPH</name>
<keyword evidence="2" id="KW-1185">Reference proteome</keyword>
<comment type="caution">
    <text evidence="1">The sequence shown here is derived from an EMBL/GenBank/DDBJ whole genome shotgun (WGS) entry which is preliminary data.</text>
</comment>
<dbReference type="GO" id="GO:0016787">
    <property type="term" value="F:hydrolase activity"/>
    <property type="evidence" value="ECO:0007669"/>
    <property type="project" value="UniProtKB-KW"/>
</dbReference>
<evidence type="ECO:0000313" key="1">
    <source>
        <dbReference type="EMBL" id="MFB9948751.1"/>
    </source>
</evidence>
<dbReference type="EMBL" id="JBHMAA010000008">
    <property type="protein sequence ID" value="MFB9948751.1"/>
    <property type="molecule type" value="Genomic_DNA"/>
</dbReference>
<dbReference type="InterPro" id="IPR029058">
    <property type="entry name" value="AB_hydrolase_fold"/>
</dbReference>
<protein>
    <submittedName>
        <fullName evidence="1">Alpha/beta hydrolase family protein</fullName>
        <ecNumber evidence="1">3.4.-.-</ecNumber>
    </submittedName>
</protein>
<dbReference type="SUPFAM" id="SSF53474">
    <property type="entry name" value="alpha/beta-Hydrolases"/>
    <property type="match status" value="1"/>
</dbReference>
<reference evidence="1 2" key="1">
    <citation type="submission" date="2024-09" db="EMBL/GenBank/DDBJ databases">
        <authorList>
            <person name="Sun Q."/>
            <person name="Mori K."/>
        </authorList>
    </citation>
    <scope>NUCLEOTIDE SEQUENCE [LARGE SCALE GENOMIC DNA]</scope>
    <source>
        <strain evidence="1 2">TBRC 4938</strain>
    </source>
</reference>
<keyword evidence="1" id="KW-0378">Hydrolase</keyword>
<dbReference type="Gene3D" id="3.40.50.1820">
    <property type="entry name" value="alpha/beta hydrolase"/>
    <property type="match status" value="1"/>
</dbReference>
<proteinExistence type="predicted"/>
<organism evidence="1 2">
    <name type="scientific">Rhizobium puerariae</name>
    <dbReference type="NCBI Taxonomy" id="1585791"/>
    <lineage>
        <taxon>Bacteria</taxon>
        <taxon>Pseudomonadati</taxon>
        <taxon>Pseudomonadota</taxon>
        <taxon>Alphaproteobacteria</taxon>
        <taxon>Hyphomicrobiales</taxon>
        <taxon>Rhizobiaceae</taxon>
        <taxon>Rhizobium/Agrobacterium group</taxon>
        <taxon>Rhizobium</taxon>
    </lineage>
</organism>
<accession>A0ABV6ADQ0</accession>
<dbReference type="RefSeq" id="WP_377258523.1">
    <property type="nucleotide sequence ID" value="NZ_JBHMAA010000008.1"/>
</dbReference>
<gene>
    <name evidence="1" type="ORF">ACFFP0_07820</name>
</gene>
<dbReference type="EC" id="3.4.-.-" evidence="1"/>
<evidence type="ECO:0000313" key="2">
    <source>
        <dbReference type="Proteomes" id="UP001589692"/>
    </source>
</evidence>